<dbReference type="InterPro" id="IPR024565">
    <property type="entry name" value="P518"/>
</dbReference>
<keyword evidence="4" id="KW-0027">Amidation</keyword>
<evidence type="ECO:0000256" key="5">
    <source>
        <dbReference type="ARBA" id="ARBA00023320"/>
    </source>
</evidence>
<dbReference type="Proteomes" id="UP000504623">
    <property type="component" value="Unplaced"/>
</dbReference>
<organism evidence="6 7">
    <name type="scientific">Chrysochloris asiatica</name>
    <name type="common">Cape golden mole</name>
    <dbReference type="NCBI Taxonomy" id="185453"/>
    <lineage>
        <taxon>Eukaryota</taxon>
        <taxon>Metazoa</taxon>
        <taxon>Chordata</taxon>
        <taxon>Craniata</taxon>
        <taxon>Vertebrata</taxon>
        <taxon>Euteleostomi</taxon>
        <taxon>Mammalia</taxon>
        <taxon>Eutheria</taxon>
        <taxon>Afrotheria</taxon>
        <taxon>Chrysochloridae</taxon>
        <taxon>Chrysochlorinae</taxon>
        <taxon>Chrysochloris</taxon>
    </lineage>
</organism>
<proteinExistence type="inferred from homology"/>
<evidence type="ECO:0000313" key="6">
    <source>
        <dbReference type="Proteomes" id="UP000504623"/>
    </source>
</evidence>
<evidence type="ECO:0000256" key="2">
    <source>
        <dbReference type="ARBA" id="ARBA00005516"/>
    </source>
</evidence>
<dbReference type="AlphaFoldDB" id="A0A9B0T6P6"/>
<keyword evidence="5 7" id="KW-0527">Neuropeptide</keyword>
<evidence type="ECO:0000256" key="3">
    <source>
        <dbReference type="ARBA" id="ARBA00022525"/>
    </source>
</evidence>
<dbReference type="GO" id="GO:0005184">
    <property type="term" value="F:neuropeptide hormone activity"/>
    <property type="evidence" value="ECO:0007669"/>
    <property type="project" value="TreeGrafter"/>
</dbReference>
<keyword evidence="3" id="KW-0964">Secreted</keyword>
<dbReference type="PANTHER" id="PTHR36476:SF1">
    <property type="entry name" value="OREXIGENIC NEUROPEPTIDE QRFP"/>
    <property type="match status" value="1"/>
</dbReference>
<dbReference type="CTD" id="347148"/>
<dbReference type="GO" id="GO:0031854">
    <property type="term" value="F:orexigenic neuropeptide QRFP receptor binding"/>
    <property type="evidence" value="ECO:0007669"/>
    <property type="project" value="InterPro"/>
</dbReference>
<evidence type="ECO:0000256" key="1">
    <source>
        <dbReference type="ARBA" id="ARBA00004613"/>
    </source>
</evidence>
<dbReference type="PANTHER" id="PTHR36476">
    <property type="entry name" value="OREXIGENIC NEUROPEPTIDE QRFP"/>
    <property type="match status" value="1"/>
</dbReference>
<reference evidence="7" key="1">
    <citation type="submission" date="2025-08" db="UniProtKB">
        <authorList>
            <consortium name="RefSeq"/>
        </authorList>
    </citation>
    <scope>IDENTIFICATION</scope>
    <source>
        <tissue evidence="7">Spleen</tissue>
    </source>
</reference>
<dbReference type="GO" id="GO:0007218">
    <property type="term" value="P:neuropeptide signaling pathway"/>
    <property type="evidence" value="ECO:0007669"/>
    <property type="project" value="UniProtKB-KW"/>
</dbReference>
<comment type="subcellular location">
    <subcellularLocation>
        <location evidence="1">Secreted</location>
    </subcellularLocation>
</comment>
<gene>
    <name evidence="7" type="primary">QRFP</name>
</gene>
<dbReference type="OrthoDB" id="9831857at2759"/>
<dbReference type="Pfam" id="PF11109">
    <property type="entry name" value="RFamide_26RFa"/>
    <property type="match status" value="1"/>
</dbReference>
<keyword evidence="6" id="KW-1185">Reference proteome</keyword>
<evidence type="ECO:0000256" key="4">
    <source>
        <dbReference type="ARBA" id="ARBA00022815"/>
    </source>
</evidence>
<protein>
    <submittedName>
        <fullName evidence="7">Orexigenic neuropeptide QRFP</fullName>
    </submittedName>
</protein>
<sequence length="178" mass="19381">MQLEAEMTKKQAVTVQCDQLGEGRTDQGLGAGPLVVWELGVRGPVTLGPVSEQMICSCFLSYVLLLPLGACFPLADRAERRWADLTQGSRPNFAWGSSQQPRAPPESLALLIIAKELPTSDQESASFRFRFGRQDDGSEATSFLPADGEKATGPLGNLAEELNGYRKKGGFSFRFGRR</sequence>
<dbReference type="GO" id="GO:0005576">
    <property type="term" value="C:extracellular region"/>
    <property type="evidence" value="ECO:0007669"/>
    <property type="project" value="UniProtKB-SubCell"/>
</dbReference>
<dbReference type="GeneID" id="102832426"/>
<dbReference type="RefSeq" id="XP_006835052.1">
    <property type="nucleotide sequence ID" value="XM_006834989.1"/>
</dbReference>
<name>A0A9B0T6P6_CHRAS</name>
<evidence type="ECO:0000313" key="7">
    <source>
        <dbReference type="RefSeq" id="XP_006835052.1"/>
    </source>
</evidence>
<comment type="similarity">
    <text evidence="2">Belongs to the RFamide neuropeptide family.</text>
</comment>
<accession>A0A9B0T6P6</accession>